<name>A0ABV4CZR2_9BACT</name>
<dbReference type="EMBL" id="JBCLPP010000022">
    <property type="protein sequence ID" value="MEY8245720.1"/>
    <property type="molecule type" value="Genomic_DNA"/>
</dbReference>
<evidence type="ECO:0000313" key="2">
    <source>
        <dbReference type="Proteomes" id="UP001565200"/>
    </source>
</evidence>
<reference evidence="1 2" key="1">
    <citation type="submission" date="2024-03" db="EMBL/GenBank/DDBJ databases">
        <title>Mouse gut bacterial collection (mGBC) of GemPharmatech.</title>
        <authorList>
            <person name="He Y."/>
            <person name="Dong L."/>
            <person name="Wu D."/>
            <person name="Gao X."/>
            <person name="Lin Z."/>
        </authorList>
    </citation>
    <scope>NUCLEOTIDE SEQUENCE [LARGE SCALE GENOMIC DNA]</scope>
    <source>
        <strain evidence="1 2">54-13</strain>
    </source>
</reference>
<dbReference type="Pfam" id="PF08902">
    <property type="entry name" value="DUF1848"/>
    <property type="match status" value="1"/>
</dbReference>
<proteinExistence type="predicted"/>
<keyword evidence="2" id="KW-1185">Reference proteome</keyword>
<dbReference type="Proteomes" id="UP001565200">
    <property type="component" value="Unassembled WGS sequence"/>
</dbReference>
<accession>A0ABV4CZR2</accession>
<evidence type="ECO:0000313" key="1">
    <source>
        <dbReference type="EMBL" id="MEY8245720.1"/>
    </source>
</evidence>
<dbReference type="InterPro" id="IPR014998">
    <property type="entry name" value="DUF1848"/>
</dbReference>
<comment type="caution">
    <text evidence="1">The sequence shown here is derived from an EMBL/GenBank/DDBJ whole genome shotgun (WGS) entry which is preliminary data.</text>
</comment>
<dbReference type="RefSeq" id="WP_121698083.1">
    <property type="nucleotide sequence ID" value="NZ_JBCLPP010000022.1"/>
</dbReference>
<protein>
    <submittedName>
        <fullName evidence="1">DUF1848 family protein</fullName>
    </submittedName>
</protein>
<organism evidence="1 2">
    <name type="scientific">Heminiphilus faecis</name>
    <dbReference type="NCBI Taxonomy" id="2601703"/>
    <lineage>
        <taxon>Bacteria</taxon>
        <taxon>Pseudomonadati</taxon>
        <taxon>Bacteroidota</taxon>
        <taxon>Bacteroidia</taxon>
        <taxon>Bacteroidales</taxon>
        <taxon>Muribaculaceae</taxon>
        <taxon>Heminiphilus</taxon>
    </lineage>
</organism>
<gene>
    <name evidence="1" type="ORF">AAK873_08865</name>
</gene>
<sequence length="320" mass="36605">MKHKAIFIRDDNGTEVSAQSPVIVSASRGTDIPAFYADWFFRRLEKGYVRWRNPFSGQDSYVSFENTRFIVFWSKNPAPLLPYLPMLKERGIGCYIHFTLNDYEAEGLEQNVPPLSQRIETFRRAVEALGRGAVVWRFDPLILTDKINIDTLLEKIAHIANALTGYTEKLVFSFADIESYKKVSRNLRQSCINYREWDEESMCEFASRLSTKNHDNWNLRLATCAERIDLSEYGIGHNRCIDPELISRLTPHDAILQNFLYNAKTDNGQRKACGCILSKDIGAYNTCPHGCLYCYANTSSASAFANYKEFATNPLTDLII</sequence>